<evidence type="ECO:0000313" key="2">
    <source>
        <dbReference type="EMBL" id="CCX34668.1"/>
    </source>
</evidence>
<name>U4LXY2_PYROM</name>
<dbReference type="EMBL" id="HF936600">
    <property type="protein sequence ID" value="CCX34668.1"/>
    <property type="molecule type" value="Genomic_DNA"/>
</dbReference>
<sequence length="128" mass="13755">MKFTLLAIVSLISLTLAAPDAPAPDAPKTMVGGGRGRNPDGSYIHFAYQCSWSTSDAVGAKMLYGILSCCEKSDLTGCKEQPFNVDCKKKGWTENCCHKEKMGVDKDGRGGKCSKHNEVFTAYAGKVL</sequence>
<dbReference type="AlphaFoldDB" id="U4LXY2"/>
<proteinExistence type="predicted"/>
<protein>
    <submittedName>
        <fullName evidence="2">Uncharacterized protein</fullName>
    </submittedName>
</protein>
<organism evidence="2 3">
    <name type="scientific">Pyronema omphalodes (strain CBS 100304)</name>
    <name type="common">Pyronema confluens</name>
    <dbReference type="NCBI Taxonomy" id="1076935"/>
    <lineage>
        <taxon>Eukaryota</taxon>
        <taxon>Fungi</taxon>
        <taxon>Dikarya</taxon>
        <taxon>Ascomycota</taxon>
        <taxon>Pezizomycotina</taxon>
        <taxon>Pezizomycetes</taxon>
        <taxon>Pezizales</taxon>
        <taxon>Pyronemataceae</taxon>
        <taxon>Pyronema</taxon>
    </lineage>
</organism>
<dbReference type="OrthoDB" id="10484386at2759"/>
<keyword evidence="3" id="KW-1185">Reference proteome</keyword>
<feature type="chain" id="PRO_5004651793" evidence="1">
    <location>
        <begin position="18"/>
        <end position="128"/>
    </location>
</feature>
<evidence type="ECO:0000313" key="3">
    <source>
        <dbReference type="Proteomes" id="UP000018144"/>
    </source>
</evidence>
<dbReference type="Proteomes" id="UP000018144">
    <property type="component" value="Unassembled WGS sequence"/>
</dbReference>
<evidence type="ECO:0000256" key="1">
    <source>
        <dbReference type="SAM" id="SignalP"/>
    </source>
</evidence>
<reference evidence="2 3" key="1">
    <citation type="journal article" date="2013" name="PLoS Genet.">
        <title>The genome and development-dependent transcriptomes of Pyronema confluens: a window into fungal evolution.</title>
        <authorList>
            <person name="Traeger S."/>
            <person name="Altegoer F."/>
            <person name="Freitag M."/>
            <person name="Gabaldon T."/>
            <person name="Kempken F."/>
            <person name="Kumar A."/>
            <person name="Marcet-Houben M."/>
            <person name="Poggeler S."/>
            <person name="Stajich J.E."/>
            <person name="Nowrousian M."/>
        </authorList>
    </citation>
    <scope>NUCLEOTIDE SEQUENCE [LARGE SCALE GENOMIC DNA]</scope>
    <source>
        <strain evidence="3">CBS 100304</strain>
        <tissue evidence="2">Vegetative mycelium</tissue>
    </source>
</reference>
<accession>U4LXY2</accession>
<keyword evidence="1" id="KW-0732">Signal</keyword>
<feature type="signal peptide" evidence="1">
    <location>
        <begin position="1"/>
        <end position="17"/>
    </location>
</feature>
<gene>
    <name evidence="2" type="ORF">PCON_04163</name>
</gene>